<feature type="transmembrane region" description="Helical" evidence="1">
    <location>
        <begin position="53"/>
        <end position="71"/>
    </location>
</feature>
<name>A0A9D1SZE4_9FIRM</name>
<reference evidence="2" key="2">
    <citation type="journal article" date="2021" name="PeerJ">
        <title>Extensive microbial diversity within the chicken gut microbiome revealed by metagenomics and culture.</title>
        <authorList>
            <person name="Gilroy R."/>
            <person name="Ravi A."/>
            <person name="Getino M."/>
            <person name="Pursley I."/>
            <person name="Horton D.L."/>
            <person name="Alikhan N.F."/>
            <person name="Baker D."/>
            <person name="Gharbi K."/>
            <person name="Hall N."/>
            <person name="Watson M."/>
            <person name="Adriaenssens E.M."/>
            <person name="Foster-Nyarko E."/>
            <person name="Jarju S."/>
            <person name="Secka A."/>
            <person name="Antonio M."/>
            <person name="Oren A."/>
            <person name="Chaudhuri R.R."/>
            <person name="La Ragione R."/>
            <person name="Hildebrand F."/>
            <person name="Pallen M.J."/>
        </authorList>
    </citation>
    <scope>NUCLEOTIDE SEQUENCE</scope>
    <source>
        <strain evidence="2">4920</strain>
    </source>
</reference>
<proteinExistence type="predicted"/>
<reference evidence="2" key="1">
    <citation type="submission" date="2020-10" db="EMBL/GenBank/DDBJ databases">
        <authorList>
            <person name="Gilroy R."/>
        </authorList>
    </citation>
    <scope>NUCLEOTIDE SEQUENCE</scope>
    <source>
        <strain evidence="2">4920</strain>
    </source>
</reference>
<evidence type="ECO:0000256" key="1">
    <source>
        <dbReference type="SAM" id="Phobius"/>
    </source>
</evidence>
<dbReference type="AlphaFoldDB" id="A0A9D1SZE4"/>
<sequence>MLLCFFAAWPMSVIKSYRARTTTGKSLGFLITIIVGYIAGIVNKCVNGVDYVIVFYVINLLIVSTDLALYFRNLRLDKKNGIR</sequence>
<keyword evidence="1" id="KW-0472">Membrane</keyword>
<evidence type="ECO:0000313" key="2">
    <source>
        <dbReference type="EMBL" id="HIV02633.1"/>
    </source>
</evidence>
<keyword evidence="1" id="KW-0812">Transmembrane</keyword>
<accession>A0A9D1SZE4</accession>
<dbReference type="EMBL" id="DVOF01000107">
    <property type="protein sequence ID" value="HIV02633.1"/>
    <property type="molecule type" value="Genomic_DNA"/>
</dbReference>
<comment type="caution">
    <text evidence="2">The sequence shown here is derived from an EMBL/GenBank/DDBJ whole genome shotgun (WGS) entry which is preliminary data.</text>
</comment>
<evidence type="ECO:0008006" key="4">
    <source>
        <dbReference type="Google" id="ProtNLM"/>
    </source>
</evidence>
<organism evidence="2 3">
    <name type="scientific">Candidatus Aphodoplasma excrementigallinarum</name>
    <dbReference type="NCBI Taxonomy" id="2840673"/>
    <lineage>
        <taxon>Bacteria</taxon>
        <taxon>Bacillati</taxon>
        <taxon>Bacillota</taxon>
        <taxon>Clostridia</taxon>
        <taxon>Eubacteriales</taxon>
        <taxon>Candidatus Aphodoplasma</taxon>
    </lineage>
</organism>
<keyword evidence="1" id="KW-1133">Transmembrane helix</keyword>
<feature type="transmembrane region" description="Helical" evidence="1">
    <location>
        <begin position="26"/>
        <end position="46"/>
    </location>
</feature>
<evidence type="ECO:0000313" key="3">
    <source>
        <dbReference type="Proteomes" id="UP000886743"/>
    </source>
</evidence>
<protein>
    <recommendedName>
        <fullName evidence="4">PQ-loop repeat-containing protein</fullName>
    </recommendedName>
</protein>
<gene>
    <name evidence="2" type="ORF">IAC74_03595</name>
</gene>
<dbReference type="Proteomes" id="UP000886743">
    <property type="component" value="Unassembled WGS sequence"/>
</dbReference>